<reference evidence="1" key="1">
    <citation type="journal article" date="2014" name="Front. Microbiol.">
        <title>High frequency of phylogenetically diverse reductive dehalogenase-homologous genes in deep subseafloor sedimentary metagenomes.</title>
        <authorList>
            <person name="Kawai M."/>
            <person name="Futagami T."/>
            <person name="Toyoda A."/>
            <person name="Takaki Y."/>
            <person name="Nishi S."/>
            <person name="Hori S."/>
            <person name="Arai W."/>
            <person name="Tsubouchi T."/>
            <person name="Morono Y."/>
            <person name="Uchiyama I."/>
            <person name="Ito T."/>
            <person name="Fujiyama A."/>
            <person name="Inagaki F."/>
            <person name="Takami H."/>
        </authorList>
    </citation>
    <scope>NUCLEOTIDE SEQUENCE</scope>
    <source>
        <strain evidence="1">Expedition CK06-06</strain>
    </source>
</reference>
<comment type="caution">
    <text evidence="1">The sequence shown here is derived from an EMBL/GenBank/DDBJ whole genome shotgun (WGS) entry which is preliminary data.</text>
</comment>
<name>X0UGP1_9ZZZZ</name>
<accession>X0UGP1</accession>
<dbReference type="EMBL" id="BARS01025493">
    <property type="protein sequence ID" value="GAG04770.1"/>
    <property type="molecule type" value="Genomic_DNA"/>
</dbReference>
<sequence>ILTSLSPETFHTPIVQQARSSAAEVYKLYYLKDHVIETPSSFDEMTEKLENDLIRDKISVHSSEYMEKLRKRYGYELDTLQRSIPENFEPFILK</sequence>
<proteinExistence type="predicted"/>
<feature type="non-terminal residue" evidence="1">
    <location>
        <position position="1"/>
    </location>
</feature>
<protein>
    <submittedName>
        <fullName evidence="1">Uncharacterized protein</fullName>
    </submittedName>
</protein>
<evidence type="ECO:0000313" key="1">
    <source>
        <dbReference type="EMBL" id="GAG04770.1"/>
    </source>
</evidence>
<dbReference type="AlphaFoldDB" id="X0UGP1"/>
<gene>
    <name evidence="1" type="ORF">S01H1_40278</name>
</gene>
<organism evidence="1">
    <name type="scientific">marine sediment metagenome</name>
    <dbReference type="NCBI Taxonomy" id="412755"/>
    <lineage>
        <taxon>unclassified sequences</taxon>
        <taxon>metagenomes</taxon>
        <taxon>ecological metagenomes</taxon>
    </lineage>
</organism>